<dbReference type="Gramene" id="OMERI02G02540.1">
    <property type="protein sequence ID" value="OMERI02G02540.1"/>
    <property type="gene ID" value="OMERI02G02540"/>
</dbReference>
<dbReference type="PANTHER" id="PTHR33091:SF53">
    <property type="entry name" value="OS08G0441300 PROTEIN"/>
    <property type="match status" value="1"/>
</dbReference>
<dbReference type="HOGENOM" id="CLU_158942_3_1_1"/>
<dbReference type="GO" id="GO:0004867">
    <property type="term" value="F:serine-type endopeptidase inhibitor activity"/>
    <property type="evidence" value="ECO:0007669"/>
    <property type="project" value="UniProtKB-KW"/>
</dbReference>
<proteinExistence type="inferred from homology"/>
<dbReference type="STRING" id="40149.A0A0E0CER1"/>
<evidence type="ECO:0000313" key="4">
    <source>
        <dbReference type="EnsemblPlants" id="OMERI02G02540.1"/>
    </source>
</evidence>
<dbReference type="SUPFAM" id="SSF54654">
    <property type="entry name" value="CI-2 family of serine protease inhibitors"/>
    <property type="match status" value="1"/>
</dbReference>
<dbReference type="Gene3D" id="3.30.10.10">
    <property type="entry name" value="Trypsin Inhibitor V, subunit A"/>
    <property type="match status" value="1"/>
</dbReference>
<organism evidence="4">
    <name type="scientific">Oryza meridionalis</name>
    <dbReference type="NCBI Taxonomy" id="40149"/>
    <lineage>
        <taxon>Eukaryota</taxon>
        <taxon>Viridiplantae</taxon>
        <taxon>Streptophyta</taxon>
        <taxon>Embryophyta</taxon>
        <taxon>Tracheophyta</taxon>
        <taxon>Spermatophyta</taxon>
        <taxon>Magnoliopsida</taxon>
        <taxon>Liliopsida</taxon>
        <taxon>Poales</taxon>
        <taxon>Poaceae</taxon>
        <taxon>BOP clade</taxon>
        <taxon>Oryzoideae</taxon>
        <taxon>Oryzeae</taxon>
        <taxon>Oryzinae</taxon>
        <taxon>Oryza</taxon>
    </lineage>
</organism>
<dbReference type="InterPro" id="IPR000864">
    <property type="entry name" value="Prot_inh_pot1"/>
</dbReference>
<dbReference type="InterPro" id="IPR036354">
    <property type="entry name" value="Prot_inh_pot1_sf"/>
</dbReference>
<dbReference type="GO" id="GO:0009611">
    <property type="term" value="P:response to wounding"/>
    <property type="evidence" value="ECO:0007669"/>
    <property type="project" value="InterPro"/>
</dbReference>
<name>A0A0E0CER1_9ORYZ</name>
<accession>A0A0E0CER1</accession>
<reference evidence="4" key="2">
    <citation type="submission" date="2018-05" db="EMBL/GenBank/DDBJ databases">
        <title>OmerRS3 (Oryza meridionalis Reference Sequence Version 3).</title>
        <authorList>
            <person name="Zhang J."/>
            <person name="Kudrna D."/>
            <person name="Lee S."/>
            <person name="Talag J."/>
            <person name="Welchert J."/>
            <person name="Wing R.A."/>
        </authorList>
    </citation>
    <scope>NUCLEOTIDE SEQUENCE [LARGE SCALE GENOMIC DNA]</scope>
    <source>
        <strain evidence="4">cv. OR44</strain>
    </source>
</reference>
<evidence type="ECO:0000256" key="2">
    <source>
        <dbReference type="ARBA" id="ARBA00022690"/>
    </source>
</evidence>
<dbReference type="Proteomes" id="UP000008021">
    <property type="component" value="Chromosome 2"/>
</dbReference>
<keyword evidence="3" id="KW-0722">Serine protease inhibitor</keyword>
<dbReference type="EnsemblPlants" id="OMERI02G02540.1">
    <property type="protein sequence ID" value="OMERI02G02540.1"/>
    <property type="gene ID" value="OMERI02G02540"/>
</dbReference>
<dbReference type="Pfam" id="PF00280">
    <property type="entry name" value="potato_inhibit"/>
    <property type="match status" value="1"/>
</dbReference>
<evidence type="ECO:0000313" key="5">
    <source>
        <dbReference type="Proteomes" id="UP000008021"/>
    </source>
</evidence>
<dbReference type="AlphaFoldDB" id="A0A0E0CER1"/>
<evidence type="ECO:0000256" key="1">
    <source>
        <dbReference type="ARBA" id="ARBA00008210"/>
    </source>
</evidence>
<keyword evidence="2" id="KW-0646">Protease inhibitor</keyword>
<protein>
    <submittedName>
        <fullName evidence="4">Uncharacterized protein</fullName>
    </submittedName>
</protein>
<sequence length="69" mass="7747">MEKKKVRWAEVLGELAPLAVTQISNDRPDVAVEVLLRDDAAVVSPEFNPKRVRVFVDYNFIVVKVPVIG</sequence>
<dbReference type="PANTHER" id="PTHR33091">
    <property type="entry name" value="PROTEIN, PUTATIVE, EXPRESSED-RELATED"/>
    <property type="match status" value="1"/>
</dbReference>
<evidence type="ECO:0000256" key="3">
    <source>
        <dbReference type="ARBA" id="ARBA00022900"/>
    </source>
</evidence>
<keyword evidence="5" id="KW-1185">Reference proteome</keyword>
<comment type="similarity">
    <text evidence="1">Belongs to the protease inhibitor I13 (potato type I serine protease inhibitor) family.</text>
</comment>
<reference evidence="4" key="1">
    <citation type="submission" date="2015-04" db="UniProtKB">
        <authorList>
            <consortium name="EnsemblPlants"/>
        </authorList>
    </citation>
    <scope>IDENTIFICATION</scope>
</reference>